<dbReference type="PANTHER" id="PTHR46579:SF1">
    <property type="entry name" value="F5_8 TYPE C DOMAIN-CONTAINING PROTEIN"/>
    <property type="match status" value="1"/>
</dbReference>
<dbReference type="AlphaFoldDB" id="A0A7D9HRA8"/>
<dbReference type="PANTHER" id="PTHR46579">
    <property type="entry name" value="F5/8 TYPE C DOMAIN-CONTAINING PROTEIN-RELATED"/>
    <property type="match status" value="1"/>
</dbReference>
<reference evidence="1" key="1">
    <citation type="submission" date="2020-04" db="EMBL/GenBank/DDBJ databases">
        <authorList>
            <person name="Alioto T."/>
            <person name="Alioto T."/>
            <person name="Gomez Garrido J."/>
        </authorList>
    </citation>
    <scope>NUCLEOTIDE SEQUENCE</scope>
    <source>
        <strain evidence="1">A484AB</strain>
    </source>
</reference>
<dbReference type="OrthoDB" id="10065488at2759"/>
<dbReference type="EMBL" id="CACRXK020001249">
    <property type="protein sequence ID" value="CAB3987905.1"/>
    <property type="molecule type" value="Genomic_DNA"/>
</dbReference>
<evidence type="ECO:0000313" key="2">
    <source>
        <dbReference type="Proteomes" id="UP001152795"/>
    </source>
</evidence>
<sequence length="857" mass="97136">MSRGPYKQYEYDPTVSVPKTTSYNKRKRSCKEDVATENGSTCDNIGRTNMRFCERALLNDIENEENFEVAGFQIENVNEDQLVDEVESEDETIDAGMDDIREERGSWNEQISEDGNDPFYPGSSVTKAQSLLLILCFVLRHKLTDVALGDLLLLLNTLFPNSVPPTKHRFYKSFQLDQSEKHFYCSTCSSYLGKDTAITICKACNSPFNEVDGVKRGDYFVYIPLQKQIETILSNAKLHQHLSNRNLELSFNSSVVSDVTTSALYKELITEHNLSSNDISLTWNTDGIPVFNSSNFSIWPLQASVNELPSHLRNKNILLLGLWFGKKPNMNVFLVPFAEECTRLETEGFLFGNEIQPRRVFALLLCADSPARAIVRNVKQFNGEHGCDWCEFEGVPVPNNNGPPVRYYPHRMPVVMRSARKQAAYALQATAAKPVKGVKGISVADLLPSFDTVRGTVTDYMHSVCQGVMRQMVDLWFDTRNHGESYYIGRKVKLVDERLQLVSPPSEIHRSPRSISQRHFWKASEWRAFILYSLTVLHGILPSRFLSHYFLFVYGIYTLLGDSISTSSICLSELCLTKFVIKLEELYGLSSCKFNAHCLTHLAHCVKDCGPLWATSAFTFESHNHVLINLFNGTQSVPQQIVDTFLLKNKVASLTQSCVDADSSSCVKEVLSKLTDNARFVHSNSGAEVTALGCGTLVTLDARMIVALEDLLGQTLNTRCGKMYDRFLCNHQLYSSVSYTRSKQHTNHHVSIQHPTFKYGSILGLLVFKPLCRCTIEISQYCNCTLYNVVLLKPMHANAKMLFRDVDFKVTSYFIVEVKETDNTIAMYPSKIERKCICLRLEDKTYFCPLPYRINDD</sequence>
<gene>
    <name evidence="1" type="ORF">PACLA_8A055186</name>
</gene>
<keyword evidence="2" id="KW-1185">Reference proteome</keyword>
<name>A0A7D9HRA8_PARCT</name>
<protein>
    <submittedName>
        <fullName evidence="1">Uncharacterized protein</fullName>
    </submittedName>
</protein>
<evidence type="ECO:0000313" key="1">
    <source>
        <dbReference type="EMBL" id="CAB3987905.1"/>
    </source>
</evidence>
<accession>A0A7D9HRA8</accession>
<proteinExistence type="predicted"/>
<dbReference type="Proteomes" id="UP001152795">
    <property type="component" value="Unassembled WGS sequence"/>
</dbReference>
<comment type="caution">
    <text evidence="1">The sequence shown here is derived from an EMBL/GenBank/DDBJ whole genome shotgun (WGS) entry which is preliminary data.</text>
</comment>
<organism evidence="1 2">
    <name type="scientific">Paramuricea clavata</name>
    <name type="common">Red gorgonian</name>
    <name type="synonym">Violescent sea-whip</name>
    <dbReference type="NCBI Taxonomy" id="317549"/>
    <lineage>
        <taxon>Eukaryota</taxon>
        <taxon>Metazoa</taxon>
        <taxon>Cnidaria</taxon>
        <taxon>Anthozoa</taxon>
        <taxon>Octocorallia</taxon>
        <taxon>Malacalcyonacea</taxon>
        <taxon>Plexauridae</taxon>
        <taxon>Paramuricea</taxon>
    </lineage>
</organism>